<dbReference type="WBParaSite" id="JU765_v2.g16980.t1">
    <property type="protein sequence ID" value="JU765_v2.g16980.t1"/>
    <property type="gene ID" value="JU765_v2.g16980"/>
</dbReference>
<reference evidence="2" key="1">
    <citation type="submission" date="2022-11" db="UniProtKB">
        <authorList>
            <consortium name="WormBaseParasite"/>
        </authorList>
    </citation>
    <scope>IDENTIFICATION</scope>
</reference>
<dbReference type="Proteomes" id="UP000887576">
    <property type="component" value="Unplaced"/>
</dbReference>
<organism evidence="1 2">
    <name type="scientific">Panagrolaimus sp. JU765</name>
    <dbReference type="NCBI Taxonomy" id="591449"/>
    <lineage>
        <taxon>Eukaryota</taxon>
        <taxon>Metazoa</taxon>
        <taxon>Ecdysozoa</taxon>
        <taxon>Nematoda</taxon>
        <taxon>Chromadorea</taxon>
        <taxon>Rhabditida</taxon>
        <taxon>Tylenchina</taxon>
        <taxon>Panagrolaimomorpha</taxon>
        <taxon>Panagrolaimoidea</taxon>
        <taxon>Panagrolaimidae</taxon>
        <taxon>Panagrolaimus</taxon>
    </lineage>
</organism>
<accession>A0AC34QJQ0</accession>
<evidence type="ECO:0000313" key="2">
    <source>
        <dbReference type="WBParaSite" id="JU765_v2.g16980.t1"/>
    </source>
</evidence>
<sequence length="424" mass="45885">MQQLVGESGLDAVVQDTTKDVARSFVSAYYQGPYPTRAEFFDENARYAQHSGQIYSGRKAIKSAFVEFGSIKKIVITTAHSLLTNNENILLQITGIYQMDEDYPFAEAFILAPVGSKRYAISSGVFKWTVKTPPGFMSNSAGIPVDMSALHADNEKPLRTETPVMNGTHKEEPAQNSTAATLDIPSPPSVVQEKAEHDGKAENVARAGNDSNKDDLNKEPTPSKSKKVGEKTDHQKKAGHNKQGHKNTPPVNNGHANSGGVAETNVGAINGTGNTNANGVANDVPSGAPPTVIHVSGFRFHRKPQFKALLSDLTQHFSQFGPIAYVTIPKRILSNDVPVYAFVEFVHPETAAKIFSRKDPRNRVVQRVMFNACNYHDTITISEGRGGKDYGQGKNTGNGRAPQQNGSIMQNDQSVNTAAPVAAR</sequence>
<name>A0AC34QJQ0_9BILA</name>
<protein>
    <submittedName>
        <fullName evidence="2">NTF2 domain-containing protein</fullName>
    </submittedName>
</protein>
<proteinExistence type="predicted"/>
<evidence type="ECO:0000313" key="1">
    <source>
        <dbReference type="Proteomes" id="UP000887576"/>
    </source>
</evidence>